<dbReference type="GO" id="GO:0030414">
    <property type="term" value="F:peptidase inhibitor activity"/>
    <property type="evidence" value="ECO:0007669"/>
    <property type="project" value="UniProtKB-KW"/>
</dbReference>
<proteinExistence type="inferred from homology"/>
<gene>
    <name evidence="10" type="ORF">M4438_04735</name>
</gene>
<reference evidence="10 11" key="1">
    <citation type="submission" date="2022-05" db="EMBL/GenBank/DDBJ databases">
        <title>Genome Resource of Streptomyces lavenduligriseus GA1-1, a Strain with Broad-Spectrum Antifungal Activity against Phytopathogenic Fungi.</title>
        <authorList>
            <person name="Qi D."/>
        </authorList>
    </citation>
    <scope>NUCLEOTIDE SEQUENCE [LARGE SCALE GENOMIC DNA]</scope>
    <source>
        <strain evidence="10 11">GA1-1</strain>
    </source>
</reference>
<evidence type="ECO:0000256" key="4">
    <source>
        <dbReference type="ARBA" id="ARBA00022690"/>
    </source>
</evidence>
<name>A0ABT0NN03_9ACTN</name>
<keyword evidence="4 10" id="KW-0646">Protease inhibitor</keyword>
<feature type="region of interest" description="Disordered" evidence="7">
    <location>
        <begin position="175"/>
        <end position="195"/>
    </location>
</feature>
<feature type="domain" description="Subtilisin inhibitor" evidence="9">
    <location>
        <begin position="84"/>
        <end position="147"/>
    </location>
</feature>
<feature type="region of interest" description="Disordered" evidence="7">
    <location>
        <begin position="39"/>
        <end position="65"/>
    </location>
</feature>
<dbReference type="Gene3D" id="3.30.350.10">
    <property type="entry name" value="Subtilisin inhibitor-like"/>
    <property type="match status" value="1"/>
</dbReference>
<sequence>MVSVLPLPPVTARCRHRALASLAVAACLLPLAAVPAAAAGAMPPPVRPEDRASGAMPPPVRPEDRGDHLTVVVRHAGVGRDGRYDVYCHPEAGRHPDPAGACRVLDENTRWGRDPFAPVTPGTVCTMVHGGPATARITGTWAGRPVDATYDRGDGCRIARWDHMVPLLPRIVGPAQTEPPTLGSLQAEPRTSVSA</sequence>
<evidence type="ECO:0000313" key="10">
    <source>
        <dbReference type="EMBL" id="MCL3992832.1"/>
    </source>
</evidence>
<dbReference type="Pfam" id="PF00720">
    <property type="entry name" value="SSI"/>
    <property type="match status" value="1"/>
</dbReference>
<keyword evidence="5" id="KW-0722">Serine protease inhibitor</keyword>
<protein>
    <submittedName>
        <fullName evidence="10">Subtilase-type protease inhibitor</fullName>
    </submittedName>
</protein>
<evidence type="ECO:0000313" key="11">
    <source>
        <dbReference type="Proteomes" id="UP001202052"/>
    </source>
</evidence>
<feature type="signal peptide" evidence="8">
    <location>
        <begin position="1"/>
        <end position="38"/>
    </location>
</feature>
<accession>A0ABT0NN03</accession>
<organism evidence="10 11">
    <name type="scientific">Streptomyces lavenduligriseus</name>
    <dbReference type="NCBI Taxonomy" id="67315"/>
    <lineage>
        <taxon>Bacteria</taxon>
        <taxon>Bacillati</taxon>
        <taxon>Actinomycetota</taxon>
        <taxon>Actinomycetes</taxon>
        <taxon>Kitasatosporales</taxon>
        <taxon>Streptomycetaceae</taxon>
        <taxon>Streptomyces</taxon>
    </lineage>
</organism>
<comment type="similarity">
    <text evidence="2">Belongs to the protease inhibitor I16 (SSI) family.</text>
</comment>
<dbReference type="InterPro" id="IPR023549">
    <property type="entry name" value="Subtilisin_inhibitor"/>
</dbReference>
<feature type="chain" id="PRO_5047214511" evidence="8">
    <location>
        <begin position="39"/>
        <end position="195"/>
    </location>
</feature>
<evidence type="ECO:0000256" key="2">
    <source>
        <dbReference type="ARBA" id="ARBA00010472"/>
    </source>
</evidence>
<evidence type="ECO:0000256" key="6">
    <source>
        <dbReference type="ARBA" id="ARBA00023157"/>
    </source>
</evidence>
<keyword evidence="11" id="KW-1185">Reference proteome</keyword>
<dbReference type="InterPro" id="IPR036819">
    <property type="entry name" value="Subtilisin_inhibitor-like_sf"/>
</dbReference>
<keyword evidence="6" id="KW-1015">Disulfide bond</keyword>
<evidence type="ECO:0000256" key="5">
    <source>
        <dbReference type="ARBA" id="ARBA00022900"/>
    </source>
</evidence>
<dbReference type="SUPFAM" id="SSF55399">
    <property type="entry name" value="Subtilisin inhibitor"/>
    <property type="match status" value="1"/>
</dbReference>
<keyword evidence="8" id="KW-0732">Signal</keyword>
<evidence type="ECO:0000256" key="7">
    <source>
        <dbReference type="SAM" id="MobiDB-lite"/>
    </source>
</evidence>
<evidence type="ECO:0000256" key="3">
    <source>
        <dbReference type="ARBA" id="ARBA00022525"/>
    </source>
</evidence>
<dbReference type="RefSeq" id="WP_249457311.1">
    <property type="nucleotide sequence ID" value="NZ_JAMCCK010000009.1"/>
</dbReference>
<evidence type="ECO:0000256" key="1">
    <source>
        <dbReference type="ARBA" id="ARBA00004613"/>
    </source>
</evidence>
<comment type="subcellular location">
    <subcellularLocation>
        <location evidence="1">Secreted</location>
    </subcellularLocation>
</comment>
<dbReference type="Proteomes" id="UP001202052">
    <property type="component" value="Unassembled WGS sequence"/>
</dbReference>
<dbReference type="EMBL" id="JAMCCK010000009">
    <property type="protein sequence ID" value="MCL3992832.1"/>
    <property type="molecule type" value="Genomic_DNA"/>
</dbReference>
<keyword evidence="3" id="KW-0964">Secreted</keyword>
<evidence type="ECO:0000259" key="9">
    <source>
        <dbReference type="Pfam" id="PF00720"/>
    </source>
</evidence>
<evidence type="ECO:0000256" key="8">
    <source>
        <dbReference type="SAM" id="SignalP"/>
    </source>
</evidence>
<comment type="caution">
    <text evidence="10">The sequence shown here is derived from an EMBL/GenBank/DDBJ whole genome shotgun (WGS) entry which is preliminary data.</text>
</comment>